<proteinExistence type="predicted"/>
<dbReference type="AlphaFoldDB" id="A0A5C5XDK9"/>
<evidence type="ECO:0000313" key="1">
    <source>
        <dbReference type="EMBL" id="TWT60864.1"/>
    </source>
</evidence>
<dbReference type="EMBL" id="SJPG01000001">
    <property type="protein sequence ID" value="TWT60864.1"/>
    <property type="molecule type" value="Genomic_DNA"/>
</dbReference>
<name>A0A5C5XDK9_9PLAN</name>
<evidence type="ECO:0000313" key="2">
    <source>
        <dbReference type="Proteomes" id="UP000316095"/>
    </source>
</evidence>
<organism evidence="1 2">
    <name type="scientific">Rubinisphaera italica</name>
    <dbReference type="NCBI Taxonomy" id="2527969"/>
    <lineage>
        <taxon>Bacteria</taxon>
        <taxon>Pseudomonadati</taxon>
        <taxon>Planctomycetota</taxon>
        <taxon>Planctomycetia</taxon>
        <taxon>Planctomycetales</taxon>
        <taxon>Planctomycetaceae</taxon>
        <taxon>Rubinisphaera</taxon>
    </lineage>
</organism>
<comment type="caution">
    <text evidence="1">The sequence shown here is derived from an EMBL/GenBank/DDBJ whole genome shotgun (WGS) entry which is preliminary data.</text>
</comment>
<keyword evidence="2" id="KW-1185">Reference proteome</keyword>
<accession>A0A5C5XDK9</accession>
<reference evidence="1 2" key="1">
    <citation type="submission" date="2019-02" db="EMBL/GenBank/DDBJ databases">
        <title>Deep-cultivation of Planctomycetes and their phenomic and genomic characterization uncovers novel biology.</title>
        <authorList>
            <person name="Wiegand S."/>
            <person name="Jogler M."/>
            <person name="Boedeker C."/>
            <person name="Pinto D."/>
            <person name="Vollmers J."/>
            <person name="Rivas-Marin E."/>
            <person name="Kohn T."/>
            <person name="Peeters S.H."/>
            <person name="Heuer A."/>
            <person name="Rast P."/>
            <person name="Oberbeckmann S."/>
            <person name="Bunk B."/>
            <person name="Jeske O."/>
            <person name="Meyerdierks A."/>
            <person name="Storesund J.E."/>
            <person name="Kallscheuer N."/>
            <person name="Luecker S."/>
            <person name="Lage O.M."/>
            <person name="Pohl T."/>
            <person name="Merkel B.J."/>
            <person name="Hornburger P."/>
            <person name="Mueller R.-W."/>
            <person name="Bruemmer F."/>
            <person name="Labrenz M."/>
            <person name="Spormann A.M."/>
            <person name="Op Den Camp H."/>
            <person name="Overmann J."/>
            <person name="Amann R."/>
            <person name="Jetten M.S.M."/>
            <person name="Mascher T."/>
            <person name="Medema M.H."/>
            <person name="Devos D.P."/>
            <person name="Kaster A.-K."/>
            <person name="Ovreas L."/>
            <person name="Rohde M."/>
            <person name="Galperin M.Y."/>
            <person name="Jogler C."/>
        </authorList>
    </citation>
    <scope>NUCLEOTIDE SEQUENCE [LARGE SCALE GENOMIC DNA]</scope>
    <source>
        <strain evidence="1 2">Pan54</strain>
    </source>
</reference>
<sequence>MDKRSENYAILEYLIDVVFIPVGLKCEISPGDA</sequence>
<protein>
    <submittedName>
        <fullName evidence="1">Uncharacterized protein</fullName>
    </submittedName>
</protein>
<dbReference type="Proteomes" id="UP000316095">
    <property type="component" value="Unassembled WGS sequence"/>
</dbReference>
<gene>
    <name evidence="1" type="ORF">Pan54_15920</name>
</gene>